<dbReference type="AlphaFoldDB" id="A0AAD8T503"/>
<feature type="compositionally biased region" description="Acidic residues" evidence="2">
    <location>
        <begin position="28"/>
        <end position="41"/>
    </location>
</feature>
<accession>A0AAD8T503</accession>
<gene>
    <name evidence="4" type="ORF">QYE76_057853</name>
</gene>
<sequence length="103" mass="11375">MIVNDMSLIGARGLVYVISLLCSFHIDEDNDEDENDDDDVEGISKESRSEKKSRKAMQKLGMKATTGVSCVTVNKSETVIFVISKPYAICCCRFSPKNLAFSS</sequence>
<feature type="region of interest" description="Disordered" evidence="2">
    <location>
        <begin position="28"/>
        <end position="56"/>
    </location>
</feature>
<dbReference type="GO" id="GO:0005854">
    <property type="term" value="C:nascent polypeptide-associated complex"/>
    <property type="evidence" value="ECO:0007669"/>
    <property type="project" value="InterPro"/>
</dbReference>
<evidence type="ECO:0000256" key="2">
    <source>
        <dbReference type="SAM" id="MobiDB-lite"/>
    </source>
</evidence>
<organism evidence="4 5">
    <name type="scientific">Lolium multiflorum</name>
    <name type="common">Italian ryegrass</name>
    <name type="synonym">Lolium perenne subsp. multiflorum</name>
    <dbReference type="NCBI Taxonomy" id="4521"/>
    <lineage>
        <taxon>Eukaryota</taxon>
        <taxon>Viridiplantae</taxon>
        <taxon>Streptophyta</taxon>
        <taxon>Embryophyta</taxon>
        <taxon>Tracheophyta</taxon>
        <taxon>Spermatophyta</taxon>
        <taxon>Magnoliopsida</taxon>
        <taxon>Liliopsida</taxon>
        <taxon>Poales</taxon>
        <taxon>Poaceae</taxon>
        <taxon>BOP clade</taxon>
        <taxon>Pooideae</taxon>
        <taxon>Poodae</taxon>
        <taxon>Poeae</taxon>
        <taxon>Poeae Chloroplast Group 2 (Poeae type)</taxon>
        <taxon>Loliodinae</taxon>
        <taxon>Loliinae</taxon>
        <taxon>Lolium</taxon>
    </lineage>
</organism>
<dbReference type="InterPro" id="IPR002715">
    <property type="entry name" value="Nas_poly-pep-assoc_cplx_dom"/>
</dbReference>
<protein>
    <recommendedName>
        <fullName evidence="3">NAC-A/B domain-containing protein</fullName>
    </recommendedName>
</protein>
<feature type="domain" description="NAC-A/B" evidence="3">
    <location>
        <begin position="50"/>
        <end position="86"/>
    </location>
</feature>
<evidence type="ECO:0000256" key="1">
    <source>
        <dbReference type="ARBA" id="ARBA00004000"/>
    </source>
</evidence>
<name>A0AAD8T503_LOLMU</name>
<dbReference type="EMBL" id="JAUUTY010000003">
    <property type="protein sequence ID" value="KAK1669694.1"/>
    <property type="molecule type" value="Genomic_DNA"/>
</dbReference>
<evidence type="ECO:0000259" key="3">
    <source>
        <dbReference type="Pfam" id="PF01849"/>
    </source>
</evidence>
<dbReference type="PANTHER" id="PTHR21713">
    <property type="entry name" value="NASCENT POLYPEPTIDE ASSOCIATED COMPLEX ALPHA SUBUNIT-RELATED"/>
    <property type="match status" value="1"/>
</dbReference>
<comment type="function">
    <text evidence="1">May promote appropriate targeting of ribosome-nascent polypeptide complexes.</text>
</comment>
<dbReference type="Gene3D" id="2.20.70.30">
    <property type="entry name" value="Nascent polypeptide-associated complex domain"/>
    <property type="match status" value="1"/>
</dbReference>
<dbReference type="InterPro" id="IPR038187">
    <property type="entry name" value="NAC_A/B_dom_sf"/>
</dbReference>
<dbReference type="Pfam" id="PF01849">
    <property type="entry name" value="NAC"/>
    <property type="match status" value="1"/>
</dbReference>
<dbReference type="Proteomes" id="UP001231189">
    <property type="component" value="Unassembled WGS sequence"/>
</dbReference>
<evidence type="ECO:0000313" key="4">
    <source>
        <dbReference type="EMBL" id="KAK1669694.1"/>
    </source>
</evidence>
<keyword evidence="5" id="KW-1185">Reference proteome</keyword>
<evidence type="ECO:0000313" key="5">
    <source>
        <dbReference type="Proteomes" id="UP001231189"/>
    </source>
</evidence>
<comment type="caution">
    <text evidence="4">The sequence shown here is derived from an EMBL/GenBank/DDBJ whole genome shotgun (WGS) entry which is preliminary data.</text>
</comment>
<dbReference type="InterPro" id="IPR016641">
    <property type="entry name" value="EGD2/NACA0like"/>
</dbReference>
<proteinExistence type="predicted"/>
<reference evidence="4" key="1">
    <citation type="submission" date="2023-07" db="EMBL/GenBank/DDBJ databases">
        <title>A chromosome-level genome assembly of Lolium multiflorum.</title>
        <authorList>
            <person name="Chen Y."/>
            <person name="Copetti D."/>
            <person name="Kolliker R."/>
            <person name="Studer B."/>
        </authorList>
    </citation>
    <scope>NUCLEOTIDE SEQUENCE</scope>
    <source>
        <strain evidence="4">02402/16</strain>
        <tissue evidence="4">Leaf</tissue>
    </source>
</reference>